<accession>A0A0G1KSB7</accession>
<dbReference type="InterPro" id="IPR000182">
    <property type="entry name" value="GNAT_dom"/>
</dbReference>
<dbReference type="EMBL" id="LCIR01000018">
    <property type="protein sequence ID" value="KKT59222.1"/>
    <property type="molecule type" value="Genomic_DNA"/>
</dbReference>
<dbReference type="SUPFAM" id="SSF55729">
    <property type="entry name" value="Acyl-CoA N-acyltransferases (Nat)"/>
    <property type="match status" value="1"/>
</dbReference>
<comment type="caution">
    <text evidence="2">The sequence shown here is derived from an EMBL/GenBank/DDBJ whole genome shotgun (WGS) entry which is preliminary data.</text>
</comment>
<evidence type="ECO:0000259" key="1">
    <source>
        <dbReference type="PROSITE" id="PS51186"/>
    </source>
</evidence>
<dbReference type="AlphaFoldDB" id="A0A0G1KSB7"/>
<dbReference type="GO" id="GO:0016747">
    <property type="term" value="F:acyltransferase activity, transferring groups other than amino-acyl groups"/>
    <property type="evidence" value="ECO:0007669"/>
    <property type="project" value="InterPro"/>
</dbReference>
<dbReference type="Gene3D" id="3.40.630.30">
    <property type="match status" value="1"/>
</dbReference>
<feature type="domain" description="N-acetyltransferase" evidence="1">
    <location>
        <begin position="200"/>
        <end position="337"/>
    </location>
</feature>
<name>A0A0G1KSB7_9BACT</name>
<sequence>MDIKTYKPDTPDKELIELLREKYGKNNDFDYFLSDFKKSLNFCTDNENITFYPVAGFENGKMSAHAALIIDKRLPAGEAFFGFLEFPNDVSVFSALWSSLIKEARNKGISALKGPVNGSIWHQYRCIKETNQNPFFKAEPFCETYYYDFLTSNKPAKEILYYSASREPFDIVLRIIGEGAYDKITNSGFSIKVTKSITLDELRTIAHISKIVFHDSWGYTELDEQEFMQLFSSEKLAAHLSTLYLLYKGDEMIGFCSTSKENDYTLICKTIAVLSPYQGLGLGNALAYKFHLDAKKEGFKKIIYALIREGNNVKNFPKDDTVIFRRYAAFEFKLELI</sequence>
<evidence type="ECO:0000313" key="2">
    <source>
        <dbReference type="EMBL" id="KKT59222.1"/>
    </source>
</evidence>
<keyword evidence="2" id="KW-0808">Transferase</keyword>
<proteinExistence type="predicted"/>
<dbReference type="Pfam" id="PF00583">
    <property type="entry name" value="Acetyltransf_1"/>
    <property type="match status" value="1"/>
</dbReference>
<dbReference type="InterPro" id="IPR016181">
    <property type="entry name" value="Acyl_CoA_acyltransferase"/>
</dbReference>
<dbReference type="CDD" id="cd04301">
    <property type="entry name" value="NAT_SF"/>
    <property type="match status" value="1"/>
</dbReference>
<dbReference type="PROSITE" id="PS51186">
    <property type="entry name" value="GNAT"/>
    <property type="match status" value="1"/>
</dbReference>
<organism evidence="2 3">
    <name type="scientific">Candidatus Giovannonibacteria bacterium GW2011_GWA1_44_25</name>
    <dbReference type="NCBI Taxonomy" id="1618645"/>
    <lineage>
        <taxon>Bacteria</taxon>
        <taxon>Candidatus Giovannoniibacteriota</taxon>
    </lineage>
</organism>
<dbReference type="Proteomes" id="UP000034087">
    <property type="component" value="Unassembled WGS sequence"/>
</dbReference>
<protein>
    <submittedName>
        <fullName evidence="2">Acetyltransferase, GNAT family</fullName>
    </submittedName>
</protein>
<evidence type="ECO:0000313" key="3">
    <source>
        <dbReference type="Proteomes" id="UP000034087"/>
    </source>
</evidence>
<gene>
    <name evidence="2" type="ORF">UW53_C0018G0003</name>
</gene>
<reference evidence="2 3" key="1">
    <citation type="journal article" date="2015" name="Nature">
        <title>rRNA introns, odd ribosomes, and small enigmatic genomes across a large radiation of phyla.</title>
        <authorList>
            <person name="Brown C.T."/>
            <person name="Hug L.A."/>
            <person name="Thomas B.C."/>
            <person name="Sharon I."/>
            <person name="Castelle C.J."/>
            <person name="Singh A."/>
            <person name="Wilkins M.J."/>
            <person name="Williams K.H."/>
            <person name="Banfield J.F."/>
        </authorList>
    </citation>
    <scope>NUCLEOTIDE SEQUENCE [LARGE SCALE GENOMIC DNA]</scope>
</reference>